<sequence length="512" mass="48984">MKRTATKGLFLGASLGLGALAADTITTFQAGTPIRAAEVNANFGALKTGLDGKQNTLSGSPCQTGQFVKGIGADGALSCAPDQIGAGGAAGVASLNGKTGSLALEAGSNIKIDSSQAGKLIVSATGSPGGGGTLTLPYSGAANGTSPAFSVSNSAGMALSGSSTDGNAVYAISGKGYGVSAYSEASFGVVGFTNSGLAGVYGEAKVSGATGVRGVNSVGPGSSGMWGESAPGSGVRGSSVTGTGVLGTSERGYGVRGTVSASGTGVYGENTSGAAGAGVQGRADAVNSVGVGGLSAAGTGVQGTSASGTGVQGASGNGTGVRGTSGSGGTGVEGSVTGTNGYGVRGTHASNGFGVYGNSPGGVGVGGESTNSVGVQGKGPIAMKAVGNAVQSPGFGGWAKGMVIVDVTRPAGQQIVRCYNSQLSGAAMNTVPCGYSLESATGQVRVIFGFDTTQTFASATLTESQAGCFSSSCTIPFLAGVLYEDDSVVVVARGSNNANYIGFTPGFTLILY</sequence>
<evidence type="ECO:0000256" key="2">
    <source>
        <dbReference type="SAM" id="SignalP"/>
    </source>
</evidence>
<feature type="region of interest" description="Disordered" evidence="1">
    <location>
        <begin position="300"/>
        <end position="336"/>
    </location>
</feature>
<keyword evidence="2" id="KW-0732">Signal</keyword>
<dbReference type="RefSeq" id="WP_139404695.1">
    <property type="nucleotide sequence ID" value="NZ_JACHEW010000033.1"/>
</dbReference>
<dbReference type="AlphaFoldDB" id="A0A5C4XV26"/>
<accession>A0A5C4XV26</accession>
<reference evidence="3 6" key="2">
    <citation type="submission" date="2020-08" db="EMBL/GenBank/DDBJ databases">
        <title>Genomic Encyclopedia of Type Strains, Phase IV (KMG-IV): sequencing the most valuable type-strain genomes for metagenomic binning, comparative biology and taxonomic classification.</title>
        <authorList>
            <person name="Goeker M."/>
        </authorList>
    </citation>
    <scope>NUCLEOTIDE SEQUENCE [LARGE SCALE GENOMIC DNA]</scope>
    <source>
        <strain evidence="3 6">DSM 12027</strain>
    </source>
</reference>
<reference evidence="4 5" key="1">
    <citation type="submission" date="2019-06" db="EMBL/GenBank/DDBJ databases">
        <title>Genome sequence of Deinococcus radiopugnans ATCC 19172.</title>
        <authorList>
            <person name="Maclea K.S."/>
            <person name="Maynard C.R."/>
        </authorList>
    </citation>
    <scope>NUCLEOTIDE SEQUENCE [LARGE SCALE GENOMIC DNA]</scope>
    <source>
        <strain evidence="4 5">ATCC 19172</strain>
    </source>
</reference>
<feature type="compositionally biased region" description="Gly residues" evidence="1">
    <location>
        <begin position="310"/>
        <end position="332"/>
    </location>
</feature>
<organism evidence="4 5">
    <name type="scientific">Deinococcus radiopugnans ATCC 19172</name>
    <dbReference type="NCBI Taxonomy" id="585398"/>
    <lineage>
        <taxon>Bacteria</taxon>
        <taxon>Thermotogati</taxon>
        <taxon>Deinococcota</taxon>
        <taxon>Deinococci</taxon>
        <taxon>Deinococcales</taxon>
        <taxon>Deinococcaceae</taxon>
        <taxon>Deinococcus</taxon>
    </lineage>
</organism>
<evidence type="ECO:0000313" key="4">
    <source>
        <dbReference type="EMBL" id="TNM67320.1"/>
    </source>
</evidence>
<evidence type="ECO:0000313" key="6">
    <source>
        <dbReference type="Proteomes" id="UP000629870"/>
    </source>
</evidence>
<dbReference type="Proteomes" id="UP000629870">
    <property type="component" value="Unassembled WGS sequence"/>
</dbReference>
<evidence type="ECO:0000313" key="5">
    <source>
        <dbReference type="Proteomes" id="UP000313988"/>
    </source>
</evidence>
<dbReference type="OrthoDB" id="68593at2"/>
<dbReference type="Proteomes" id="UP000313988">
    <property type="component" value="Unassembled WGS sequence"/>
</dbReference>
<feature type="chain" id="PRO_5022976939" description="Collagen-like protein" evidence="2">
    <location>
        <begin position="22"/>
        <end position="512"/>
    </location>
</feature>
<evidence type="ECO:0008006" key="7">
    <source>
        <dbReference type="Google" id="ProtNLM"/>
    </source>
</evidence>
<dbReference type="EMBL" id="VDMO01000031">
    <property type="protein sequence ID" value="TNM67320.1"/>
    <property type="molecule type" value="Genomic_DNA"/>
</dbReference>
<keyword evidence="6" id="KW-1185">Reference proteome</keyword>
<name>A0A5C4XV26_9DEIO</name>
<proteinExistence type="predicted"/>
<evidence type="ECO:0000256" key="1">
    <source>
        <dbReference type="SAM" id="MobiDB-lite"/>
    </source>
</evidence>
<feature type="signal peptide" evidence="2">
    <location>
        <begin position="1"/>
        <end position="21"/>
    </location>
</feature>
<evidence type="ECO:0000313" key="3">
    <source>
        <dbReference type="EMBL" id="MBB6018549.1"/>
    </source>
</evidence>
<comment type="caution">
    <text evidence="4">The sequence shown here is derived from an EMBL/GenBank/DDBJ whole genome shotgun (WGS) entry which is preliminary data.</text>
</comment>
<gene>
    <name evidence="4" type="ORF">FHR04_18540</name>
    <name evidence="3" type="ORF">HNQ04_003830</name>
</gene>
<dbReference type="EMBL" id="JACHEW010000033">
    <property type="protein sequence ID" value="MBB6018549.1"/>
    <property type="molecule type" value="Genomic_DNA"/>
</dbReference>
<protein>
    <recommendedName>
        <fullName evidence="7">Collagen-like protein</fullName>
    </recommendedName>
</protein>